<comment type="caution">
    <text evidence="10">The sequence shown here is derived from an EMBL/GenBank/DDBJ whole genome shotgun (WGS) entry which is preliminary data.</text>
</comment>
<dbReference type="CDD" id="cd00130">
    <property type="entry name" value="PAS"/>
    <property type="match status" value="1"/>
</dbReference>
<dbReference type="EMBL" id="JACIEW010000014">
    <property type="protein sequence ID" value="MBB4053992.1"/>
    <property type="molecule type" value="Genomic_DNA"/>
</dbReference>
<feature type="modified residue" description="4-aspartylphosphate" evidence="6">
    <location>
        <position position="922"/>
    </location>
</feature>
<dbReference type="SMART" id="SM00448">
    <property type="entry name" value="REC"/>
    <property type="match status" value="1"/>
</dbReference>
<dbReference type="Gene3D" id="3.30.450.20">
    <property type="entry name" value="PAS domain"/>
    <property type="match status" value="3"/>
</dbReference>
<dbReference type="InterPro" id="IPR001610">
    <property type="entry name" value="PAC"/>
</dbReference>
<dbReference type="PANTHER" id="PTHR43065">
    <property type="entry name" value="SENSOR HISTIDINE KINASE"/>
    <property type="match status" value="1"/>
</dbReference>
<dbReference type="Pfam" id="PF08448">
    <property type="entry name" value="PAS_4"/>
    <property type="match status" value="2"/>
</dbReference>
<dbReference type="GO" id="GO:0000155">
    <property type="term" value="F:phosphorelay sensor kinase activity"/>
    <property type="evidence" value="ECO:0007669"/>
    <property type="project" value="InterPro"/>
</dbReference>
<dbReference type="InterPro" id="IPR000014">
    <property type="entry name" value="PAS"/>
</dbReference>
<dbReference type="Pfam" id="PF02518">
    <property type="entry name" value="HATPase_c"/>
    <property type="match status" value="1"/>
</dbReference>
<protein>
    <recommendedName>
        <fullName evidence="2">histidine kinase</fullName>
        <ecNumber evidence="2">2.7.13.3</ecNumber>
    </recommendedName>
</protein>
<comment type="catalytic activity">
    <reaction evidence="1">
        <text>ATP + protein L-histidine = ADP + protein N-phospho-L-histidine.</text>
        <dbReference type="EC" id="2.7.13.3"/>
    </reaction>
</comment>
<dbReference type="InterPro" id="IPR001789">
    <property type="entry name" value="Sig_transdc_resp-reg_receiver"/>
</dbReference>
<evidence type="ECO:0000256" key="5">
    <source>
        <dbReference type="ARBA" id="ARBA00022777"/>
    </source>
</evidence>
<dbReference type="Gene3D" id="1.10.287.130">
    <property type="match status" value="1"/>
</dbReference>
<evidence type="ECO:0000256" key="6">
    <source>
        <dbReference type="PROSITE-ProRule" id="PRU00169"/>
    </source>
</evidence>
<sequence>MRTNLAESSPTIFEGDGELRSRMRDLDWHQTNLGVPHDWPSALKLYTQLILDAQQAMFLAWGEGLAFLYNDKYAPILGAKHPNALGKPFAKIWSDIWQQIKPLVDQTMAGQASWHEDLLIPMRRNGYLEDAWFSFSYTPIRDETGEIAGMLCAATETTDKVLAERRQRDERERIKEMFEQAPGMMAMLRGPEHVFELVNPAYQKLLPGRALIGQAVRQALPELSGQGFFELLDGVFKTGQPYVGQAVPVRLQNASGHEEKFFDFVYQPLRDADGRVTGIFVEGFDVTDSLAAARALHDQTRTLELLNATAAEVSGYLDLDALVQKVVDAGVEMTGAQFGAFFYNHVDAAGERYTLYSLSGAPREAFSSYPLPRNTHVFAPTFRGDGVVRSDDILKDPRYGQNAPYHGMPAGHLPVRSYLAVPVKSRSGEVIGGLFFGHGNTGVFTERAERLVVGLAAQAATAMDNARLFANVQNLNSNLEALVAERTADRDRMWRLSTDIMLVAKFDGIISAVNPAWTSLIGWKEDELLGSSFFDLVHPDDLAETQAEAGRLADGLSTLRFENRYRHKDGSYRWISWIAVPDEKLIHAVGRDVSAEKQAADDLRQAQEALHQVQKMETVGQLTGGVAHDFNNLLQVITGNLDILMRKLPQDEPRLIRSAENAMAGAKRAAVLTERLLAFSRRQPLAPTPVEPNKLVAGMSELLHRTLGETIELETVLASGIWWTEVDANQLENALLNLAVNARDAMPEGGKLTIETANTHIDRSYAGRNAEVTPGQYVLLCVSDTGTGMDATTLERVFEPFFTTKEVGKGTGLGLSMVYGFVKQSGGHVKVYSEPGHGTTVKIYLPRLLRTSSLDTEAVVPTIPDGEGSETILVCEDDSQVREFSVEMLQDLGYNVLEAADGPAALRLLERRADRIDLLFTDVVLPNGMTGAVLADKAKTMRPDLKVLFTTGYARNAIVHHGRLDAGVELITKPFGYADLAARVRDILDR</sequence>
<evidence type="ECO:0000256" key="3">
    <source>
        <dbReference type="ARBA" id="ARBA00022553"/>
    </source>
</evidence>
<keyword evidence="3 6" id="KW-0597">Phosphoprotein</keyword>
<dbReference type="SUPFAM" id="SSF52172">
    <property type="entry name" value="CheY-like"/>
    <property type="match status" value="1"/>
</dbReference>
<dbReference type="InterPro" id="IPR036097">
    <property type="entry name" value="HisK_dim/P_sf"/>
</dbReference>
<evidence type="ECO:0000256" key="1">
    <source>
        <dbReference type="ARBA" id="ARBA00000085"/>
    </source>
</evidence>
<keyword evidence="11" id="KW-1185">Reference proteome</keyword>
<evidence type="ECO:0000313" key="11">
    <source>
        <dbReference type="Proteomes" id="UP000547011"/>
    </source>
</evidence>
<organism evidence="10 11">
    <name type="scientific">Devosia subaequoris</name>
    <dbReference type="NCBI Taxonomy" id="395930"/>
    <lineage>
        <taxon>Bacteria</taxon>
        <taxon>Pseudomonadati</taxon>
        <taxon>Pseudomonadota</taxon>
        <taxon>Alphaproteobacteria</taxon>
        <taxon>Hyphomicrobiales</taxon>
        <taxon>Devosiaceae</taxon>
        <taxon>Devosia</taxon>
    </lineage>
</organism>
<name>A0A7W6IRM1_9HYPH</name>
<dbReference type="SMART" id="SM00388">
    <property type="entry name" value="HisKA"/>
    <property type="match status" value="1"/>
</dbReference>
<feature type="domain" description="Response regulatory" evidence="8">
    <location>
        <begin position="871"/>
        <end position="988"/>
    </location>
</feature>
<dbReference type="SMART" id="SM00387">
    <property type="entry name" value="HATPase_c"/>
    <property type="match status" value="1"/>
</dbReference>
<feature type="domain" description="PAS" evidence="9">
    <location>
        <begin position="501"/>
        <end position="556"/>
    </location>
</feature>
<dbReference type="Proteomes" id="UP000547011">
    <property type="component" value="Unassembled WGS sequence"/>
</dbReference>
<dbReference type="InterPro" id="IPR011006">
    <property type="entry name" value="CheY-like_superfamily"/>
</dbReference>
<evidence type="ECO:0000256" key="2">
    <source>
        <dbReference type="ARBA" id="ARBA00012438"/>
    </source>
</evidence>
<gene>
    <name evidence="10" type="ORF">GGR20_003664</name>
</gene>
<evidence type="ECO:0000259" key="9">
    <source>
        <dbReference type="PROSITE" id="PS50112"/>
    </source>
</evidence>
<dbReference type="PROSITE" id="PS50109">
    <property type="entry name" value="HIS_KIN"/>
    <property type="match status" value="1"/>
</dbReference>
<dbReference type="Pfam" id="PF00072">
    <property type="entry name" value="Response_reg"/>
    <property type="match status" value="1"/>
</dbReference>
<evidence type="ECO:0000256" key="4">
    <source>
        <dbReference type="ARBA" id="ARBA00022679"/>
    </source>
</evidence>
<dbReference type="InterPro" id="IPR036890">
    <property type="entry name" value="HATPase_C_sf"/>
</dbReference>
<feature type="domain" description="Histidine kinase" evidence="7">
    <location>
        <begin position="625"/>
        <end position="849"/>
    </location>
</feature>
<evidence type="ECO:0000259" key="8">
    <source>
        <dbReference type="PROSITE" id="PS50110"/>
    </source>
</evidence>
<dbReference type="InterPro" id="IPR003661">
    <property type="entry name" value="HisK_dim/P_dom"/>
</dbReference>
<keyword evidence="5" id="KW-0418">Kinase</keyword>
<dbReference type="InterPro" id="IPR005467">
    <property type="entry name" value="His_kinase_dom"/>
</dbReference>
<dbReference type="CDD" id="cd18161">
    <property type="entry name" value="REC_hyHK_blue-like"/>
    <property type="match status" value="1"/>
</dbReference>
<keyword evidence="4" id="KW-0808">Transferase</keyword>
<evidence type="ECO:0000313" key="10">
    <source>
        <dbReference type="EMBL" id="MBB4053992.1"/>
    </source>
</evidence>
<dbReference type="Gene3D" id="3.30.450.40">
    <property type="match status" value="1"/>
</dbReference>
<dbReference type="RefSeq" id="WP_253560403.1">
    <property type="nucleotide sequence ID" value="NZ_JACIEW010000014.1"/>
</dbReference>
<dbReference type="PROSITE" id="PS50112">
    <property type="entry name" value="PAS"/>
    <property type="match status" value="1"/>
</dbReference>
<dbReference type="Pfam" id="PF08447">
    <property type="entry name" value="PAS_3"/>
    <property type="match status" value="1"/>
</dbReference>
<reference evidence="10 11" key="1">
    <citation type="submission" date="2020-08" db="EMBL/GenBank/DDBJ databases">
        <title>Genomic Encyclopedia of Type Strains, Phase IV (KMG-IV): sequencing the most valuable type-strain genomes for metagenomic binning, comparative biology and taxonomic classification.</title>
        <authorList>
            <person name="Goeker M."/>
        </authorList>
    </citation>
    <scope>NUCLEOTIDE SEQUENCE [LARGE SCALE GENOMIC DNA]</scope>
    <source>
        <strain evidence="10 11">DSM 23447</strain>
    </source>
</reference>
<dbReference type="PROSITE" id="PS50110">
    <property type="entry name" value="RESPONSE_REGULATORY"/>
    <property type="match status" value="1"/>
</dbReference>
<dbReference type="NCBIfam" id="TIGR00229">
    <property type="entry name" value="sensory_box"/>
    <property type="match status" value="2"/>
</dbReference>
<proteinExistence type="predicted"/>
<dbReference type="Pfam" id="PF13185">
    <property type="entry name" value="GAF_2"/>
    <property type="match status" value="1"/>
</dbReference>
<dbReference type="SMART" id="SM00091">
    <property type="entry name" value="PAS"/>
    <property type="match status" value="3"/>
</dbReference>
<accession>A0A7W6IRM1</accession>
<dbReference type="Gene3D" id="3.30.565.10">
    <property type="entry name" value="Histidine kinase-like ATPase, C-terminal domain"/>
    <property type="match status" value="1"/>
</dbReference>
<dbReference type="SUPFAM" id="SSF47384">
    <property type="entry name" value="Homodimeric domain of signal transducing histidine kinase"/>
    <property type="match status" value="1"/>
</dbReference>
<dbReference type="InterPro" id="IPR013656">
    <property type="entry name" value="PAS_4"/>
</dbReference>
<dbReference type="InterPro" id="IPR035965">
    <property type="entry name" value="PAS-like_dom_sf"/>
</dbReference>
<dbReference type="SMART" id="SM00065">
    <property type="entry name" value="GAF"/>
    <property type="match status" value="1"/>
</dbReference>
<dbReference type="InterPro" id="IPR013655">
    <property type="entry name" value="PAS_fold_3"/>
</dbReference>
<dbReference type="Gene3D" id="3.40.50.2300">
    <property type="match status" value="1"/>
</dbReference>
<evidence type="ECO:0000259" key="7">
    <source>
        <dbReference type="PROSITE" id="PS50109"/>
    </source>
</evidence>
<dbReference type="SUPFAM" id="SSF55785">
    <property type="entry name" value="PYP-like sensor domain (PAS domain)"/>
    <property type="match status" value="3"/>
</dbReference>
<dbReference type="SMART" id="SM00086">
    <property type="entry name" value="PAC"/>
    <property type="match status" value="2"/>
</dbReference>
<dbReference type="PANTHER" id="PTHR43065:SF49">
    <property type="entry name" value="HISTIDINE KINASE"/>
    <property type="match status" value="1"/>
</dbReference>
<dbReference type="CDD" id="cd16919">
    <property type="entry name" value="HATPase_CckA-like"/>
    <property type="match status" value="1"/>
</dbReference>
<dbReference type="SUPFAM" id="SSF55874">
    <property type="entry name" value="ATPase domain of HSP90 chaperone/DNA topoisomerase II/histidine kinase"/>
    <property type="match status" value="1"/>
</dbReference>
<dbReference type="InterPro" id="IPR029016">
    <property type="entry name" value="GAF-like_dom_sf"/>
</dbReference>
<dbReference type="InterPro" id="IPR003594">
    <property type="entry name" value="HATPase_dom"/>
</dbReference>
<dbReference type="SUPFAM" id="SSF55781">
    <property type="entry name" value="GAF domain-like"/>
    <property type="match status" value="1"/>
</dbReference>
<dbReference type="AlphaFoldDB" id="A0A7W6IRM1"/>
<dbReference type="InterPro" id="IPR003018">
    <property type="entry name" value="GAF"/>
</dbReference>
<dbReference type="EC" id="2.7.13.3" evidence="2"/>
<dbReference type="InterPro" id="IPR004358">
    <property type="entry name" value="Sig_transdc_His_kin-like_C"/>
</dbReference>
<dbReference type="PRINTS" id="PR00344">
    <property type="entry name" value="BCTRLSENSOR"/>
</dbReference>